<comment type="caution">
    <text evidence="3">The sequence shown here is derived from an EMBL/GenBank/DDBJ whole genome shotgun (WGS) entry which is preliminary data.</text>
</comment>
<evidence type="ECO:0000313" key="4">
    <source>
        <dbReference type="Proteomes" id="UP000190188"/>
    </source>
</evidence>
<dbReference type="InterPro" id="IPR020084">
    <property type="entry name" value="NUDIX_hydrolase_CS"/>
</dbReference>
<evidence type="ECO:0000259" key="2">
    <source>
        <dbReference type="PROSITE" id="PS51462"/>
    </source>
</evidence>
<evidence type="ECO:0000313" key="3">
    <source>
        <dbReference type="EMBL" id="OPA73725.1"/>
    </source>
</evidence>
<evidence type="ECO:0000256" key="1">
    <source>
        <dbReference type="ARBA" id="ARBA00022801"/>
    </source>
</evidence>
<dbReference type="PROSITE" id="PS51462">
    <property type="entry name" value="NUDIX"/>
    <property type="match status" value="1"/>
</dbReference>
<dbReference type="GO" id="GO:0016787">
    <property type="term" value="F:hydrolase activity"/>
    <property type="evidence" value="ECO:0007669"/>
    <property type="project" value="UniProtKB-KW"/>
</dbReference>
<protein>
    <submittedName>
        <fullName evidence="3">NUDIX hydrolase</fullName>
    </submittedName>
</protein>
<dbReference type="AlphaFoldDB" id="A0A1T2X1M8"/>
<name>A0A1T2X1M8_9BACL</name>
<dbReference type="STRING" id="1324314.BVG16_26915"/>
<dbReference type="Proteomes" id="UP000190188">
    <property type="component" value="Unassembled WGS sequence"/>
</dbReference>
<dbReference type="PROSITE" id="PS00893">
    <property type="entry name" value="NUDIX_BOX"/>
    <property type="match status" value="1"/>
</dbReference>
<keyword evidence="4" id="KW-1185">Reference proteome</keyword>
<organism evidence="3 4">
    <name type="scientific">Paenibacillus selenitireducens</name>
    <dbReference type="NCBI Taxonomy" id="1324314"/>
    <lineage>
        <taxon>Bacteria</taxon>
        <taxon>Bacillati</taxon>
        <taxon>Bacillota</taxon>
        <taxon>Bacilli</taxon>
        <taxon>Bacillales</taxon>
        <taxon>Paenibacillaceae</taxon>
        <taxon>Paenibacillus</taxon>
    </lineage>
</organism>
<proteinExistence type="predicted"/>
<gene>
    <name evidence="3" type="ORF">BVG16_26915</name>
</gene>
<dbReference type="Pfam" id="PF00293">
    <property type="entry name" value="NUDIX"/>
    <property type="match status" value="1"/>
</dbReference>
<dbReference type="OrthoDB" id="3689607at2"/>
<feature type="domain" description="Nudix hydrolase" evidence="2">
    <location>
        <begin position="34"/>
        <end position="169"/>
    </location>
</feature>
<dbReference type="CDD" id="cd02883">
    <property type="entry name" value="NUDIX_Hydrolase"/>
    <property type="match status" value="1"/>
</dbReference>
<dbReference type="Gene3D" id="3.90.79.10">
    <property type="entry name" value="Nucleoside Triphosphate Pyrophosphohydrolase"/>
    <property type="match status" value="1"/>
</dbReference>
<dbReference type="InterPro" id="IPR000086">
    <property type="entry name" value="NUDIX_hydrolase_dom"/>
</dbReference>
<reference evidence="3 4" key="1">
    <citation type="submission" date="2017-01" db="EMBL/GenBank/DDBJ databases">
        <title>Genome analysis of Paenibacillus selenitrireducens ES3-24.</title>
        <authorList>
            <person name="Xu D."/>
            <person name="Yao R."/>
            <person name="Zheng S."/>
        </authorList>
    </citation>
    <scope>NUCLEOTIDE SEQUENCE [LARGE SCALE GENOMIC DNA]</scope>
    <source>
        <strain evidence="3 4">ES3-24</strain>
    </source>
</reference>
<accession>A0A1T2X1M8</accession>
<dbReference type="RefSeq" id="WP_078502291.1">
    <property type="nucleotide sequence ID" value="NZ_MSZX01000014.1"/>
</dbReference>
<keyword evidence="1 3" id="KW-0378">Hydrolase</keyword>
<dbReference type="InterPro" id="IPR015797">
    <property type="entry name" value="NUDIX_hydrolase-like_dom_sf"/>
</dbReference>
<dbReference type="SUPFAM" id="SSF55811">
    <property type="entry name" value="Nudix"/>
    <property type="match status" value="1"/>
</dbReference>
<dbReference type="EMBL" id="MSZX01000014">
    <property type="protein sequence ID" value="OPA73725.1"/>
    <property type="molecule type" value="Genomic_DNA"/>
</dbReference>
<sequence>MTNPTIKHLAALSQPIVWGPVKARFSVEAVDDESLISNISIIPTVGDKYVVMKIDSGLWELIGGTLEPYEHYMHALARELREEIGAELISYHIFGHFHCKSNAALPYRPHIPHPYFIRVVGVGEVKIVSTPLNPPDGEQVIAVELVDYTEAVRRFEDIGRTDLADLYRLAHEMMIRQREEGEHG</sequence>